<sequence precursor="true">MRIAAMACLITMTITAWAESPPNIVFVIADDCTFRDLGCYGGQAHTPFIDQLATEGVRFTRCFQAAPMCSPTRHNIYTGQYPVKSGAYPNHTHVDPGTPSVVQYLKPLGYRVAHSGKSHVSPASVFSWDELPGNKNPDFDKVDDFVRQCKQDESPFCLLLCSNEPHTPWDKGDPSRYPVDQIQLPPYFVDTPETRQGMARYLAEITYFDTQVGQTIELLDRHDLSENTLLVVVSEQGSSMPFAKWTCYDNGLQSGCIVRWPGRVEPGSTNPAMIEYVDFLPTFIEAAGGHPAPILDGQSLLSVFAGKQEHKQFVFGEMTTRGINDGSDHFGIRSVRSETHKYIWNFSPEIEFRNACTTSPEFRSWVAKAKTGDADAIAKVQRYQHRPEIELYDVVADPLELTNLADHSGYDEIKAELRQQLDQWMKHCGDQGMQTEMDALQRMPRRKAAPKPRKRKAQNP</sequence>
<dbReference type="EMBL" id="CP036525">
    <property type="protein sequence ID" value="QDT05632.1"/>
    <property type="molecule type" value="Genomic_DNA"/>
</dbReference>
<feature type="chain" id="PRO_5021870068" evidence="2">
    <location>
        <begin position="19"/>
        <end position="460"/>
    </location>
</feature>
<proteinExistence type="predicted"/>
<feature type="domain" description="Sulfatase N-terminal" evidence="3">
    <location>
        <begin position="22"/>
        <end position="288"/>
    </location>
</feature>
<accession>A0A517NES6</accession>
<feature type="signal peptide" evidence="2">
    <location>
        <begin position="1"/>
        <end position="18"/>
    </location>
</feature>
<dbReference type="EC" id="3.1.6.6" evidence="4"/>
<dbReference type="OrthoDB" id="9803751at2"/>
<dbReference type="KEGG" id="rlc:K227x_40330"/>
<feature type="compositionally biased region" description="Basic residues" evidence="1">
    <location>
        <begin position="443"/>
        <end position="460"/>
    </location>
</feature>
<dbReference type="CDD" id="cd16027">
    <property type="entry name" value="SGSH"/>
    <property type="match status" value="1"/>
</dbReference>
<evidence type="ECO:0000256" key="1">
    <source>
        <dbReference type="SAM" id="MobiDB-lite"/>
    </source>
</evidence>
<dbReference type="Gene3D" id="3.40.720.10">
    <property type="entry name" value="Alkaline Phosphatase, subunit A"/>
    <property type="match status" value="1"/>
</dbReference>
<protein>
    <submittedName>
        <fullName evidence="4">Choline-sulfatase</fullName>
        <ecNumber evidence="4">3.1.6.6</ecNumber>
    </submittedName>
</protein>
<dbReference type="GO" id="GO:0047753">
    <property type="term" value="F:choline-sulfatase activity"/>
    <property type="evidence" value="ECO:0007669"/>
    <property type="project" value="UniProtKB-EC"/>
</dbReference>
<dbReference type="Proteomes" id="UP000318538">
    <property type="component" value="Chromosome"/>
</dbReference>
<reference evidence="4 5" key="1">
    <citation type="submission" date="2019-02" db="EMBL/GenBank/DDBJ databases">
        <title>Deep-cultivation of Planctomycetes and their phenomic and genomic characterization uncovers novel biology.</title>
        <authorList>
            <person name="Wiegand S."/>
            <person name="Jogler M."/>
            <person name="Boedeker C."/>
            <person name="Pinto D."/>
            <person name="Vollmers J."/>
            <person name="Rivas-Marin E."/>
            <person name="Kohn T."/>
            <person name="Peeters S.H."/>
            <person name="Heuer A."/>
            <person name="Rast P."/>
            <person name="Oberbeckmann S."/>
            <person name="Bunk B."/>
            <person name="Jeske O."/>
            <person name="Meyerdierks A."/>
            <person name="Storesund J.E."/>
            <person name="Kallscheuer N."/>
            <person name="Luecker S."/>
            <person name="Lage O.M."/>
            <person name="Pohl T."/>
            <person name="Merkel B.J."/>
            <person name="Hornburger P."/>
            <person name="Mueller R.-W."/>
            <person name="Bruemmer F."/>
            <person name="Labrenz M."/>
            <person name="Spormann A.M."/>
            <person name="Op den Camp H."/>
            <person name="Overmann J."/>
            <person name="Amann R."/>
            <person name="Jetten M.S.M."/>
            <person name="Mascher T."/>
            <person name="Medema M.H."/>
            <person name="Devos D.P."/>
            <person name="Kaster A.-K."/>
            <person name="Ovreas L."/>
            <person name="Rohde M."/>
            <person name="Galperin M.Y."/>
            <person name="Jogler C."/>
        </authorList>
    </citation>
    <scope>NUCLEOTIDE SEQUENCE [LARGE SCALE GENOMIC DNA]</scope>
    <source>
        <strain evidence="4 5">K22_7</strain>
    </source>
</reference>
<dbReference type="PANTHER" id="PTHR43751:SF1">
    <property type="entry name" value="SULFATASE ATSG-RELATED"/>
    <property type="match status" value="1"/>
</dbReference>
<organism evidence="4 5">
    <name type="scientific">Rubripirellula lacrimiformis</name>
    <dbReference type="NCBI Taxonomy" id="1930273"/>
    <lineage>
        <taxon>Bacteria</taxon>
        <taxon>Pseudomonadati</taxon>
        <taxon>Planctomycetota</taxon>
        <taxon>Planctomycetia</taxon>
        <taxon>Pirellulales</taxon>
        <taxon>Pirellulaceae</taxon>
        <taxon>Rubripirellula</taxon>
    </lineage>
</organism>
<evidence type="ECO:0000259" key="3">
    <source>
        <dbReference type="Pfam" id="PF00884"/>
    </source>
</evidence>
<feature type="region of interest" description="Disordered" evidence="1">
    <location>
        <begin position="438"/>
        <end position="460"/>
    </location>
</feature>
<dbReference type="RefSeq" id="WP_145171862.1">
    <property type="nucleotide sequence ID" value="NZ_CP036525.1"/>
</dbReference>
<keyword evidence="5" id="KW-1185">Reference proteome</keyword>
<dbReference type="SUPFAM" id="SSF53649">
    <property type="entry name" value="Alkaline phosphatase-like"/>
    <property type="match status" value="1"/>
</dbReference>
<dbReference type="InterPro" id="IPR000917">
    <property type="entry name" value="Sulfatase_N"/>
</dbReference>
<evidence type="ECO:0000313" key="4">
    <source>
        <dbReference type="EMBL" id="QDT05632.1"/>
    </source>
</evidence>
<name>A0A517NES6_9BACT</name>
<dbReference type="InterPro" id="IPR017850">
    <property type="entry name" value="Alkaline_phosphatase_core_sf"/>
</dbReference>
<dbReference type="AlphaFoldDB" id="A0A517NES6"/>
<evidence type="ECO:0000256" key="2">
    <source>
        <dbReference type="SAM" id="SignalP"/>
    </source>
</evidence>
<evidence type="ECO:0000313" key="5">
    <source>
        <dbReference type="Proteomes" id="UP000318538"/>
    </source>
</evidence>
<dbReference type="PANTHER" id="PTHR43751">
    <property type="entry name" value="SULFATASE"/>
    <property type="match status" value="1"/>
</dbReference>
<keyword evidence="4" id="KW-0378">Hydrolase</keyword>
<dbReference type="Pfam" id="PF00884">
    <property type="entry name" value="Sulfatase"/>
    <property type="match status" value="1"/>
</dbReference>
<dbReference type="InterPro" id="IPR052701">
    <property type="entry name" value="GAG_Ulvan_Degrading_Sulfatases"/>
</dbReference>
<keyword evidence="2" id="KW-0732">Signal</keyword>
<gene>
    <name evidence="4" type="primary">betC_9</name>
    <name evidence="4" type="ORF">K227x_40330</name>
</gene>